<dbReference type="Pfam" id="PF12833">
    <property type="entry name" value="HTH_18"/>
    <property type="match status" value="1"/>
</dbReference>
<dbReference type="Proteomes" id="UP001356428">
    <property type="component" value="Chromosome"/>
</dbReference>
<name>A0ABZ1F5R4_9ACTN</name>
<reference evidence="5 6" key="1">
    <citation type="submission" date="2022-10" db="EMBL/GenBank/DDBJ databases">
        <title>The complete genomes of actinobacterial strains from the NBC collection.</title>
        <authorList>
            <person name="Joergensen T.S."/>
            <person name="Alvarez Arevalo M."/>
            <person name="Sterndorff E.B."/>
            <person name="Faurdal D."/>
            <person name="Vuksanovic O."/>
            <person name="Mourched A.-S."/>
            <person name="Charusanti P."/>
            <person name="Shaw S."/>
            <person name="Blin K."/>
            <person name="Weber T."/>
        </authorList>
    </citation>
    <scope>NUCLEOTIDE SEQUENCE [LARGE SCALE GENOMIC DNA]</scope>
    <source>
        <strain evidence="5 6">NBC 01792</strain>
    </source>
</reference>
<dbReference type="PANTHER" id="PTHR43280">
    <property type="entry name" value="ARAC-FAMILY TRANSCRIPTIONAL REGULATOR"/>
    <property type="match status" value="1"/>
</dbReference>
<dbReference type="Gene3D" id="1.10.10.60">
    <property type="entry name" value="Homeodomain-like"/>
    <property type="match status" value="2"/>
</dbReference>
<keyword evidence="6" id="KW-1185">Reference proteome</keyword>
<dbReference type="RefSeq" id="WP_326702300.1">
    <property type="nucleotide sequence ID" value="NZ_CP108861.1"/>
</dbReference>
<protein>
    <submittedName>
        <fullName evidence="5">AraC family transcriptional regulator</fullName>
    </submittedName>
</protein>
<evidence type="ECO:0000313" key="5">
    <source>
        <dbReference type="EMBL" id="WSB11754.1"/>
    </source>
</evidence>
<feature type="domain" description="HTH araC/xylS-type" evidence="4">
    <location>
        <begin position="10"/>
        <end position="108"/>
    </location>
</feature>
<keyword evidence="1" id="KW-0805">Transcription regulation</keyword>
<dbReference type="PRINTS" id="PR00032">
    <property type="entry name" value="HTHARAC"/>
</dbReference>
<proteinExistence type="predicted"/>
<dbReference type="SMART" id="SM00342">
    <property type="entry name" value="HTH_ARAC"/>
    <property type="match status" value="1"/>
</dbReference>
<gene>
    <name evidence="5" type="ORF">OG849_33065</name>
</gene>
<dbReference type="InterPro" id="IPR009057">
    <property type="entry name" value="Homeodomain-like_sf"/>
</dbReference>
<evidence type="ECO:0000259" key="4">
    <source>
        <dbReference type="PROSITE" id="PS01124"/>
    </source>
</evidence>
<evidence type="ECO:0000256" key="2">
    <source>
        <dbReference type="ARBA" id="ARBA00023125"/>
    </source>
</evidence>
<dbReference type="PANTHER" id="PTHR43280:SF2">
    <property type="entry name" value="HTH-TYPE TRANSCRIPTIONAL REGULATOR EXSA"/>
    <property type="match status" value="1"/>
</dbReference>
<accession>A0ABZ1F5R4</accession>
<dbReference type="SUPFAM" id="SSF46689">
    <property type="entry name" value="Homeodomain-like"/>
    <property type="match status" value="2"/>
</dbReference>
<dbReference type="EMBL" id="CP109083">
    <property type="protein sequence ID" value="WSB11754.1"/>
    <property type="molecule type" value="Genomic_DNA"/>
</dbReference>
<sequence length="244" mass="26222">MESAITRAVVQVIAHMHHNFREDLTIDGIAQAAGFSRFHLTREFTHLIGVSPRRFLRALRFEEAKRLLSDSRLNVAEISHAVGYSSVGTFSTCFKSCTGVTPSAYRLLCSAPLLAATGDRSVTATRAAPAQLQGIVQAPAGDQSGVVFVGLFPAPYPQGHPVRCTVLNRPGTFTLDSVPTGRWHVLARSVMFRTDGGRRASHTPMVGGFGPITTTANHAPEPVVIRLSRENLAALRLTATSPPA</sequence>
<keyword evidence="2" id="KW-0238">DNA-binding</keyword>
<keyword evidence="3" id="KW-0804">Transcription</keyword>
<dbReference type="PROSITE" id="PS01124">
    <property type="entry name" value="HTH_ARAC_FAMILY_2"/>
    <property type="match status" value="1"/>
</dbReference>
<dbReference type="InterPro" id="IPR020449">
    <property type="entry name" value="Tscrpt_reg_AraC-type_HTH"/>
</dbReference>
<evidence type="ECO:0000256" key="1">
    <source>
        <dbReference type="ARBA" id="ARBA00023015"/>
    </source>
</evidence>
<dbReference type="InterPro" id="IPR018060">
    <property type="entry name" value="HTH_AraC"/>
</dbReference>
<organism evidence="5 6">
    <name type="scientific">Streptomyces cyaneofuscatus</name>
    <dbReference type="NCBI Taxonomy" id="66883"/>
    <lineage>
        <taxon>Bacteria</taxon>
        <taxon>Bacillati</taxon>
        <taxon>Actinomycetota</taxon>
        <taxon>Actinomycetes</taxon>
        <taxon>Kitasatosporales</taxon>
        <taxon>Streptomycetaceae</taxon>
        <taxon>Streptomyces</taxon>
    </lineage>
</organism>
<evidence type="ECO:0000313" key="6">
    <source>
        <dbReference type="Proteomes" id="UP001356428"/>
    </source>
</evidence>
<evidence type="ECO:0000256" key="3">
    <source>
        <dbReference type="ARBA" id="ARBA00023163"/>
    </source>
</evidence>